<dbReference type="EMBL" id="SRLO01000288">
    <property type="protein sequence ID" value="TNN62681.1"/>
    <property type="molecule type" value="Genomic_DNA"/>
</dbReference>
<evidence type="ECO:0000313" key="1">
    <source>
        <dbReference type="EMBL" id="TNN62681.1"/>
    </source>
</evidence>
<dbReference type="AlphaFoldDB" id="A0A4Z2HAP0"/>
<dbReference type="Proteomes" id="UP000314294">
    <property type="component" value="Unassembled WGS sequence"/>
</dbReference>
<sequence>MWGKKKKKEKKSSPSSLLYSSATMKQLSRASACESQSSAPWTSSVDVARARLHPGLGRGFRLAVHFAEVPDEALQLRVPPKLPDEAVHLGLQVPQSLTGVGERAHLLQVVHAVALDVHVLRALPQDVLHLGALRLRPDGVNGGERELALRQVLAEALALAVFAGAQVGVVVADLEEQAQRVQEGLQVLLPIGEQLHQAHRQTKEPSGFLQHHVAVLLLRGAGVGVPPVDVQALTAVELQQLPGKQPDSLGVLQGQHLLQPQEVDVVGGVDDGGDAVDAVGHREAPPQRGAVLDVVDEQAGVVQHLGHLDDPLNRKNKTGSLHCTI</sequence>
<keyword evidence="2" id="KW-1185">Reference proteome</keyword>
<accession>A0A4Z2HAP0</accession>
<gene>
    <name evidence="1" type="ORF">EYF80_027122</name>
</gene>
<evidence type="ECO:0000313" key="2">
    <source>
        <dbReference type="Proteomes" id="UP000314294"/>
    </source>
</evidence>
<comment type="caution">
    <text evidence="1">The sequence shown here is derived from an EMBL/GenBank/DDBJ whole genome shotgun (WGS) entry which is preliminary data.</text>
</comment>
<name>A0A4Z2HAP0_9TELE</name>
<reference evidence="1 2" key="1">
    <citation type="submission" date="2019-03" db="EMBL/GenBank/DDBJ databases">
        <title>First draft genome of Liparis tanakae, snailfish: a comprehensive survey of snailfish specific genes.</title>
        <authorList>
            <person name="Kim W."/>
            <person name="Song I."/>
            <person name="Jeong J.-H."/>
            <person name="Kim D."/>
            <person name="Kim S."/>
            <person name="Ryu S."/>
            <person name="Song J.Y."/>
            <person name="Lee S.K."/>
        </authorList>
    </citation>
    <scope>NUCLEOTIDE SEQUENCE [LARGE SCALE GENOMIC DNA]</scope>
    <source>
        <tissue evidence="1">Muscle</tissue>
    </source>
</reference>
<protein>
    <submittedName>
        <fullName evidence="1">Uncharacterized protein</fullName>
    </submittedName>
</protein>
<organism evidence="1 2">
    <name type="scientific">Liparis tanakae</name>
    <name type="common">Tanaka's snailfish</name>
    <dbReference type="NCBI Taxonomy" id="230148"/>
    <lineage>
        <taxon>Eukaryota</taxon>
        <taxon>Metazoa</taxon>
        <taxon>Chordata</taxon>
        <taxon>Craniata</taxon>
        <taxon>Vertebrata</taxon>
        <taxon>Euteleostomi</taxon>
        <taxon>Actinopterygii</taxon>
        <taxon>Neopterygii</taxon>
        <taxon>Teleostei</taxon>
        <taxon>Neoteleostei</taxon>
        <taxon>Acanthomorphata</taxon>
        <taxon>Eupercaria</taxon>
        <taxon>Perciformes</taxon>
        <taxon>Cottioidei</taxon>
        <taxon>Cottales</taxon>
        <taxon>Liparidae</taxon>
        <taxon>Liparis</taxon>
    </lineage>
</organism>
<proteinExistence type="predicted"/>